<dbReference type="AlphaFoldDB" id="A0A835RRK0"/>
<evidence type="ECO:0000313" key="2">
    <source>
        <dbReference type="Proteomes" id="UP000636800"/>
    </source>
</evidence>
<sequence length="61" mass="6887">MKFDVMRDKKKLMDVVWQTKLDATGYGGVVLARIDVVVRQADALHRSNSVLHGVESLPHVR</sequence>
<accession>A0A835RRK0</accession>
<gene>
    <name evidence="1" type="ORF">HPP92_001692</name>
</gene>
<dbReference type="OrthoDB" id="412781at2759"/>
<reference evidence="1 2" key="1">
    <citation type="journal article" date="2020" name="Nat. Food">
        <title>A phased Vanilla planifolia genome enables genetic improvement of flavour and production.</title>
        <authorList>
            <person name="Hasing T."/>
            <person name="Tang H."/>
            <person name="Brym M."/>
            <person name="Khazi F."/>
            <person name="Huang T."/>
            <person name="Chambers A.H."/>
        </authorList>
    </citation>
    <scope>NUCLEOTIDE SEQUENCE [LARGE SCALE GENOMIC DNA]</scope>
    <source>
        <tissue evidence="1">Leaf</tissue>
    </source>
</reference>
<dbReference type="EMBL" id="JADCNL010000001">
    <property type="protein sequence ID" value="KAG0497001.1"/>
    <property type="molecule type" value="Genomic_DNA"/>
</dbReference>
<dbReference type="Proteomes" id="UP000636800">
    <property type="component" value="Chromosome 1"/>
</dbReference>
<evidence type="ECO:0000313" key="1">
    <source>
        <dbReference type="EMBL" id="KAG0497001.1"/>
    </source>
</evidence>
<keyword evidence="2" id="KW-1185">Reference proteome</keyword>
<protein>
    <submittedName>
        <fullName evidence="1">Uncharacterized protein</fullName>
    </submittedName>
</protein>
<comment type="caution">
    <text evidence="1">The sequence shown here is derived from an EMBL/GenBank/DDBJ whole genome shotgun (WGS) entry which is preliminary data.</text>
</comment>
<organism evidence="1 2">
    <name type="scientific">Vanilla planifolia</name>
    <name type="common">Vanilla</name>
    <dbReference type="NCBI Taxonomy" id="51239"/>
    <lineage>
        <taxon>Eukaryota</taxon>
        <taxon>Viridiplantae</taxon>
        <taxon>Streptophyta</taxon>
        <taxon>Embryophyta</taxon>
        <taxon>Tracheophyta</taxon>
        <taxon>Spermatophyta</taxon>
        <taxon>Magnoliopsida</taxon>
        <taxon>Liliopsida</taxon>
        <taxon>Asparagales</taxon>
        <taxon>Orchidaceae</taxon>
        <taxon>Vanilloideae</taxon>
        <taxon>Vanilleae</taxon>
        <taxon>Vanilla</taxon>
    </lineage>
</organism>
<proteinExistence type="predicted"/>
<name>A0A835RRK0_VANPL</name>